<dbReference type="Proteomes" id="UP001055879">
    <property type="component" value="Linkage Group LG04"/>
</dbReference>
<comment type="caution">
    <text evidence="1">The sequence shown here is derived from an EMBL/GenBank/DDBJ whole genome shotgun (WGS) entry which is preliminary data.</text>
</comment>
<proteinExistence type="predicted"/>
<reference evidence="2" key="1">
    <citation type="journal article" date="2022" name="Mol. Ecol. Resour.">
        <title>The genomes of chicory, endive, great burdock and yacon provide insights into Asteraceae palaeo-polyploidization history and plant inulin production.</title>
        <authorList>
            <person name="Fan W."/>
            <person name="Wang S."/>
            <person name="Wang H."/>
            <person name="Wang A."/>
            <person name="Jiang F."/>
            <person name="Liu H."/>
            <person name="Zhao H."/>
            <person name="Xu D."/>
            <person name="Zhang Y."/>
        </authorList>
    </citation>
    <scope>NUCLEOTIDE SEQUENCE [LARGE SCALE GENOMIC DNA]</scope>
    <source>
        <strain evidence="2">cv. Niubang</strain>
    </source>
</reference>
<sequence length="124" mass="14183">MVSSSRFRLLVWSGCREVWDGSVVSGSEVVIPSDVFTARDWICYDSDSWDDFWAEGRYRLLKIVGNKLRRFDVCWGLQSRCNRDCPGQGRGISMKIDYDCLLLANSAFVFVVYSALCSCFVYGF</sequence>
<keyword evidence="2" id="KW-1185">Reference proteome</keyword>
<dbReference type="EMBL" id="CM042050">
    <property type="protein sequence ID" value="KAI3735225.1"/>
    <property type="molecule type" value="Genomic_DNA"/>
</dbReference>
<name>A0ACB9CLW2_ARCLA</name>
<reference evidence="1 2" key="2">
    <citation type="journal article" date="2022" name="Mol. Ecol. Resour.">
        <title>The genomes of chicory, endive, great burdock and yacon provide insights into Asteraceae paleo-polyploidization history and plant inulin production.</title>
        <authorList>
            <person name="Fan W."/>
            <person name="Wang S."/>
            <person name="Wang H."/>
            <person name="Wang A."/>
            <person name="Jiang F."/>
            <person name="Liu H."/>
            <person name="Zhao H."/>
            <person name="Xu D."/>
            <person name="Zhang Y."/>
        </authorList>
    </citation>
    <scope>NUCLEOTIDE SEQUENCE [LARGE SCALE GENOMIC DNA]</scope>
    <source>
        <strain evidence="2">cv. Niubang</strain>
    </source>
</reference>
<gene>
    <name evidence="1" type="ORF">L6452_14716</name>
</gene>
<accession>A0ACB9CLW2</accession>
<evidence type="ECO:0000313" key="1">
    <source>
        <dbReference type="EMBL" id="KAI3735225.1"/>
    </source>
</evidence>
<evidence type="ECO:0000313" key="2">
    <source>
        <dbReference type="Proteomes" id="UP001055879"/>
    </source>
</evidence>
<protein>
    <submittedName>
        <fullName evidence="1">Uncharacterized protein</fullName>
    </submittedName>
</protein>
<organism evidence="1 2">
    <name type="scientific">Arctium lappa</name>
    <name type="common">Greater burdock</name>
    <name type="synonym">Lappa major</name>
    <dbReference type="NCBI Taxonomy" id="4217"/>
    <lineage>
        <taxon>Eukaryota</taxon>
        <taxon>Viridiplantae</taxon>
        <taxon>Streptophyta</taxon>
        <taxon>Embryophyta</taxon>
        <taxon>Tracheophyta</taxon>
        <taxon>Spermatophyta</taxon>
        <taxon>Magnoliopsida</taxon>
        <taxon>eudicotyledons</taxon>
        <taxon>Gunneridae</taxon>
        <taxon>Pentapetalae</taxon>
        <taxon>asterids</taxon>
        <taxon>campanulids</taxon>
        <taxon>Asterales</taxon>
        <taxon>Asteraceae</taxon>
        <taxon>Carduoideae</taxon>
        <taxon>Cardueae</taxon>
        <taxon>Arctiinae</taxon>
        <taxon>Arctium</taxon>
    </lineage>
</organism>